<comment type="subcellular location">
    <subcellularLocation>
        <location evidence="1">Cell membrane</location>
        <topology evidence="1">Multi-pass membrane protein</topology>
    </subcellularLocation>
</comment>
<feature type="transmembrane region" description="Helical" evidence="7">
    <location>
        <begin position="373"/>
        <end position="391"/>
    </location>
</feature>
<keyword evidence="2" id="KW-0813">Transport</keyword>
<protein>
    <submittedName>
        <fullName evidence="9">MFS family major facilitator transporter</fullName>
    </submittedName>
</protein>
<evidence type="ECO:0000259" key="8">
    <source>
        <dbReference type="PROSITE" id="PS50850"/>
    </source>
</evidence>
<dbReference type="InterPro" id="IPR020846">
    <property type="entry name" value="MFS_dom"/>
</dbReference>
<dbReference type="GO" id="GO:0005886">
    <property type="term" value="C:plasma membrane"/>
    <property type="evidence" value="ECO:0007669"/>
    <property type="project" value="UniProtKB-SubCell"/>
</dbReference>
<evidence type="ECO:0000256" key="3">
    <source>
        <dbReference type="ARBA" id="ARBA00022475"/>
    </source>
</evidence>
<reference evidence="9 10" key="1">
    <citation type="journal article" date="2015" name="Genome Announc.">
        <title>Expanding the biotechnology potential of lactobacilli through comparative genomics of 213 strains and associated genera.</title>
        <authorList>
            <person name="Sun Z."/>
            <person name="Harris H.M."/>
            <person name="McCann A."/>
            <person name="Guo C."/>
            <person name="Argimon S."/>
            <person name="Zhang W."/>
            <person name="Yang X."/>
            <person name="Jeffery I.B."/>
            <person name="Cooney J.C."/>
            <person name="Kagawa T.F."/>
            <person name="Liu W."/>
            <person name="Song Y."/>
            <person name="Salvetti E."/>
            <person name="Wrobel A."/>
            <person name="Rasinkangas P."/>
            <person name="Parkhill J."/>
            <person name="Rea M.C."/>
            <person name="O'Sullivan O."/>
            <person name="Ritari J."/>
            <person name="Douillard F.P."/>
            <person name="Paul Ross R."/>
            <person name="Yang R."/>
            <person name="Briner A.E."/>
            <person name="Felis G.E."/>
            <person name="de Vos W.M."/>
            <person name="Barrangou R."/>
            <person name="Klaenhammer T.R."/>
            <person name="Caufield P.W."/>
            <person name="Cui Y."/>
            <person name="Zhang H."/>
            <person name="O'Toole P.W."/>
        </authorList>
    </citation>
    <scope>NUCLEOTIDE SEQUENCE [LARGE SCALE GENOMIC DNA]</scope>
    <source>
        <strain evidence="9 10">DSM 14421</strain>
    </source>
</reference>
<evidence type="ECO:0000256" key="5">
    <source>
        <dbReference type="ARBA" id="ARBA00022989"/>
    </source>
</evidence>
<dbReference type="PROSITE" id="PS50850">
    <property type="entry name" value="MFS"/>
    <property type="match status" value="1"/>
</dbReference>
<dbReference type="CDD" id="cd17324">
    <property type="entry name" value="MFS_NepI_like"/>
    <property type="match status" value="1"/>
</dbReference>
<feature type="transmembrane region" description="Helical" evidence="7">
    <location>
        <begin position="83"/>
        <end position="102"/>
    </location>
</feature>
<keyword evidence="6 7" id="KW-0472">Membrane</keyword>
<proteinExistence type="predicted"/>
<accession>A0A0R1SC64</accession>
<feature type="transmembrane region" description="Helical" evidence="7">
    <location>
        <begin position="108"/>
        <end position="129"/>
    </location>
</feature>
<feature type="transmembrane region" description="Helical" evidence="7">
    <location>
        <begin position="347"/>
        <end position="367"/>
    </location>
</feature>
<keyword evidence="5 7" id="KW-1133">Transmembrane helix</keyword>
<evidence type="ECO:0000256" key="6">
    <source>
        <dbReference type="ARBA" id="ARBA00023136"/>
    </source>
</evidence>
<dbReference type="PANTHER" id="PTHR43124:SF3">
    <property type="entry name" value="CHLORAMPHENICOL EFFLUX PUMP RV0191"/>
    <property type="match status" value="1"/>
</dbReference>
<evidence type="ECO:0000256" key="7">
    <source>
        <dbReference type="SAM" id="Phobius"/>
    </source>
</evidence>
<dbReference type="InterPro" id="IPR050189">
    <property type="entry name" value="MFS_Efflux_Transporters"/>
</dbReference>
<evidence type="ECO:0000313" key="9">
    <source>
        <dbReference type="EMBL" id="KRL66572.1"/>
    </source>
</evidence>
<evidence type="ECO:0000256" key="2">
    <source>
        <dbReference type="ARBA" id="ARBA00022448"/>
    </source>
</evidence>
<feature type="transmembrane region" description="Helical" evidence="7">
    <location>
        <begin position="254"/>
        <end position="272"/>
    </location>
</feature>
<sequence length="400" mass="43241">MVSLAITDQMTSKDVLMVTGLFLIVFIMGADSFIISPLLPAIERDYGVNLSSAALAVTIYALCYAIGSPFFGPLGDKFDKKWILTIGIGIFLIGSLLCAIATTIGQFYVYRAIAGIGAALTMPNIWAIIGDHFRGHLLNTIMGITMSALSLSIAIGVPLGTELAQLSNWHMAFWGSAGLTLIAYFVLLVVIPNMSSLPNQRISYLDSFRTLLTTHHATWALSINLVWMFGFYTIYTFLGTYIEQTFHDNTAQTGLVFTAYGISNFIASFFGGIVTTKLGAMRSVIINGLLSVIFIFGMTFMANTIPLLITFLILLALAQGLGVTALTTYIVNVVPKNRSTVMSFNSSFLYLGLTLGSLIGGIVYPHWAFKGVGLSAIAGLLIAVIITKWLSSDRSQSVTH</sequence>
<feature type="transmembrane region" description="Helical" evidence="7">
    <location>
        <begin position="284"/>
        <end position="302"/>
    </location>
</feature>
<dbReference type="SUPFAM" id="SSF103473">
    <property type="entry name" value="MFS general substrate transporter"/>
    <property type="match status" value="1"/>
</dbReference>
<comment type="caution">
    <text evidence="9">The sequence shown here is derived from an EMBL/GenBank/DDBJ whole genome shotgun (WGS) entry which is preliminary data.</text>
</comment>
<keyword evidence="4 7" id="KW-0812">Transmembrane</keyword>
<keyword evidence="3" id="KW-1003">Cell membrane</keyword>
<feature type="transmembrane region" description="Helical" evidence="7">
    <location>
        <begin position="15"/>
        <end position="38"/>
    </location>
</feature>
<dbReference type="Pfam" id="PF07690">
    <property type="entry name" value="MFS_1"/>
    <property type="match status" value="1"/>
</dbReference>
<feature type="transmembrane region" description="Helical" evidence="7">
    <location>
        <begin position="308"/>
        <end position="335"/>
    </location>
</feature>
<dbReference type="InterPro" id="IPR036259">
    <property type="entry name" value="MFS_trans_sf"/>
</dbReference>
<dbReference type="STRING" id="1423739.FC85_GL002883"/>
<dbReference type="AlphaFoldDB" id="A0A0R1SC64"/>
<feature type="transmembrane region" description="Helical" evidence="7">
    <location>
        <begin position="171"/>
        <end position="191"/>
    </location>
</feature>
<feature type="transmembrane region" description="Helical" evidence="7">
    <location>
        <begin position="50"/>
        <end position="71"/>
    </location>
</feature>
<dbReference type="Gene3D" id="1.20.1250.20">
    <property type="entry name" value="MFS general substrate transporter like domains"/>
    <property type="match status" value="1"/>
</dbReference>
<dbReference type="EMBL" id="AZEY01000041">
    <property type="protein sequence ID" value="KRL66572.1"/>
    <property type="molecule type" value="Genomic_DNA"/>
</dbReference>
<evidence type="ECO:0000313" key="10">
    <source>
        <dbReference type="Proteomes" id="UP000052013"/>
    </source>
</evidence>
<feature type="transmembrane region" description="Helical" evidence="7">
    <location>
        <begin position="219"/>
        <end position="242"/>
    </location>
</feature>
<evidence type="ECO:0000256" key="1">
    <source>
        <dbReference type="ARBA" id="ARBA00004651"/>
    </source>
</evidence>
<dbReference type="PANTHER" id="PTHR43124">
    <property type="entry name" value="PURINE EFFLUX PUMP PBUE"/>
    <property type="match status" value="1"/>
</dbReference>
<feature type="domain" description="Major facilitator superfamily (MFS) profile" evidence="8">
    <location>
        <begin position="17"/>
        <end position="395"/>
    </location>
</feature>
<dbReference type="GO" id="GO:0022857">
    <property type="term" value="F:transmembrane transporter activity"/>
    <property type="evidence" value="ECO:0007669"/>
    <property type="project" value="InterPro"/>
</dbReference>
<dbReference type="PATRIC" id="fig|1423739.3.peg.2995"/>
<name>A0A0R1SC64_9LACO</name>
<gene>
    <name evidence="9" type="ORF">FC85_GL002883</name>
</gene>
<feature type="transmembrane region" description="Helical" evidence="7">
    <location>
        <begin position="141"/>
        <end position="159"/>
    </location>
</feature>
<evidence type="ECO:0000256" key="4">
    <source>
        <dbReference type="ARBA" id="ARBA00022692"/>
    </source>
</evidence>
<dbReference type="InterPro" id="IPR011701">
    <property type="entry name" value="MFS"/>
</dbReference>
<organism evidence="9 10">
    <name type="scientific">Lentilactobacillus diolivorans DSM 14421</name>
    <dbReference type="NCBI Taxonomy" id="1423739"/>
    <lineage>
        <taxon>Bacteria</taxon>
        <taxon>Bacillati</taxon>
        <taxon>Bacillota</taxon>
        <taxon>Bacilli</taxon>
        <taxon>Lactobacillales</taxon>
        <taxon>Lactobacillaceae</taxon>
        <taxon>Lentilactobacillus</taxon>
    </lineage>
</organism>
<dbReference type="Proteomes" id="UP000052013">
    <property type="component" value="Unassembled WGS sequence"/>
</dbReference>